<evidence type="ECO:0000256" key="1">
    <source>
        <dbReference type="SAM" id="MobiDB-lite"/>
    </source>
</evidence>
<gene>
    <name evidence="2" type="ORF">CMV_018896</name>
</gene>
<sequence>MKSMKEPSKKTKVVVWHLPPSLTHFDLSINIDEKFSAATTGSFSLKIQKHALKKTKKEEEDEEGRRRRRRETYHGRRAQSREKRG</sequence>
<keyword evidence="3" id="KW-1185">Reference proteome</keyword>
<name>A0A8J4VFG4_9ROSI</name>
<protein>
    <submittedName>
        <fullName evidence="2">Uncharacterized protein</fullName>
    </submittedName>
</protein>
<comment type="caution">
    <text evidence="2">The sequence shown here is derived from an EMBL/GenBank/DDBJ whole genome shotgun (WGS) entry which is preliminary data.</text>
</comment>
<dbReference type="AlphaFoldDB" id="A0A8J4VFG4"/>
<dbReference type="Proteomes" id="UP000737018">
    <property type="component" value="Unassembled WGS sequence"/>
</dbReference>
<reference evidence="2" key="1">
    <citation type="submission" date="2020-03" db="EMBL/GenBank/DDBJ databases">
        <title>Castanea mollissima Vanexum genome sequencing.</title>
        <authorList>
            <person name="Staton M."/>
        </authorList>
    </citation>
    <scope>NUCLEOTIDE SEQUENCE</scope>
    <source>
        <tissue evidence="2">Leaf</tissue>
    </source>
</reference>
<dbReference type="EMBL" id="JRKL02003239">
    <property type="protein sequence ID" value="KAF3955947.1"/>
    <property type="molecule type" value="Genomic_DNA"/>
</dbReference>
<proteinExistence type="predicted"/>
<feature type="region of interest" description="Disordered" evidence="1">
    <location>
        <begin position="50"/>
        <end position="85"/>
    </location>
</feature>
<feature type="compositionally biased region" description="Basic residues" evidence="1">
    <location>
        <begin position="66"/>
        <end position="78"/>
    </location>
</feature>
<evidence type="ECO:0000313" key="3">
    <source>
        <dbReference type="Proteomes" id="UP000737018"/>
    </source>
</evidence>
<organism evidence="2 3">
    <name type="scientific">Castanea mollissima</name>
    <name type="common">Chinese chestnut</name>
    <dbReference type="NCBI Taxonomy" id="60419"/>
    <lineage>
        <taxon>Eukaryota</taxon>
        <taxon>Viridiplantae</taxon>
        <taxon>Streptophyta</taxon>
        <taxon>Embryophyta</taxon>
        <taxon>Tracheophyta</taxon>
        <taxon>Spermatophyta</taxon>
        <taxon>Magnoliopsida</taxon>
        <taxon>eudicotyledons</taxon>
        <taxon>Gunneridae</taxon>
        <taxon>Pentapetalae</taxon>
        <taxon>rosids</taxon>
        <taxon>fabids</taxon>
        <taxon>Fagales</taxon>
        <taxon>Fagaceae</taxon>
        <taxon>Castanea</taxon>
    </lineage>
</organism>
<dbReference type="OrthoDB" id="18087at2759"/>
<evidence type="ECO:0000313" key="2">
    <source>
        <dbReference type="EMBL" id="KAF3955947.1"/>
    </source>
</evidence>
<accession>A0A8J4VFG4</accession>